<dbReference type="AlphaFoldDB" id="A0A1G7W8S1"/>
<dbReference type="STRING" id="83401.SAMN05421742_102115"/>
<dbReference type="InterPro" id="IPR036477">
    <property type="entry name" value="Formyl_transf_N_sf"/>
</dbReference>
<evidence type="ECO:0000259" key="1">
    <source>
        <dbReference type="Pfam" id="PF00551"/>
    </source>
</evidence>
<dbReference type="InterPro" id="IPR002376">
    <property type="entry name" value="Formyl_transf_N"/>
</dbReference>
<dbReference type="EMBL" id="FNCV01000002">
    <property type="protein sequence ID" value="SDG68352.1"/>
    <property type="molecule type" value="Genomic_DNA"/>
</dbReference>
<dbReference type="InterPro" id="IPR001555">
    <property type="entry name" value="GART_AS"/>
</dbReference>
<dbReference type="RefSeq" id="WP_092615582.1">
    <property type="nucleotide sequence ID" value="NZ_FNCV01000002.1"/>
</dbReference>
<dbReference type="Proteomes" id="UP000217076">
    <property type="component" value="Unassembled WGS sequence"/>
</dbReference>
<sequence>MNRCLILLTDPEPVPDLIRRLRSDDRGLGLKVAHSLGHLEKALAEAPPRVRLMAFCSGVVVPPALLKALPGPAYNLHPGPPEVRGLYPSVHAIYQGLPTFGTTLHEMAEGVDSGPIVAVDRFPMPAPAERWRLDRLSLASALAMVGRLAPQLADIDTPLPHLPDVQWSGPAHRRADFEALCQLPSRIDAAEFDRRYRAVGEGPEHALSIRIFGQRFVLDNQRDPAAASRAGRSRR</sequence>
<dbReference type="SUPFAM" id="SSF53328">
    <property type="entry name" value="Formyltransferase"/>
    <property type="match status" value="1"/>
</dbReference>
<keyword evidence="3" id="KW-1185">Reference proteome</keyword>
<dbReference type="Gene3D" id="3.40.50.12230">
    <property type="match status" value="1"/>
</dbReference>
<protein>
    <submittedName>
        <fullName evidence="2">Formyl transferase</fullName>
    </submittedName>
</protein>
<keyword evidence="2" id="KW-0808">Transferase</keyword>
<accession>A0A1G7W8S1</accession>
<proteinExistence type="predicted"/>
<dbReference type="GO" id="GO:0016740">
    <property type="term" value="F:transferase activity"/>
    <property type="evidence" value="ECO:0007669"/>
    <property type="project" value="UniProtKB-KW"/>
</dbReference>
<dbReference type="OrthoDB" id="9788208at2"/>
<gene>
    <name evidence="2" type="ORF">SAMN05421742_102115</name>
</gene>
<name>A0A1G7W8S1_9PROT</name>
<dbReference type="Pfam" id="PF00551">
    <property type="entry name" value="Formyl_trans_N"/>
    <property type="match status" value="1"/>
</dbReference>
<evidence type="ECO:0000313" key="2">
    <source>
        <dbReference type="EMBL" id="SDG68352.1"/>
    </source>
</evidence>
<evidence type="ECO:0000313" key="3">
    <source>
        <dbReference type="Proteomes" id="UP000217076"/>
    </source>
</evidence>
<feature type="domain" description="Formyl transferase N-terminal" evidence="1">
    <location>
        <begin position="39"/>
        <end position="123"/>
    </location>
</feature>
<organism evidence="2 3">
    <name type="scientific">Roseospirillum parvum</name>
    <dbReference type="NCBI Taxonomy" id="83401"/>
    <lineage>
        <taxon>Bacteria</taxon>
        <taxon>Pseudomonadati</taxon>
        <taxon>Pseudomonadota</taxon>
        <taxon>Alphaproteobacteria</taxon>
        <taxon>Rhodospirillales</taxon>
        <taxon>Rhodospirillaceae</taxon>
        <taxon>Roseospirillum</taxon>
    </lineage>
</organism>
<dbReference type="PROSITE" id="PS00373">
    <property type="entry name" value="GART"/>
    <property type="match status" value="1"/>
</dbReference>
<reference evidence="3" key="1">
    <citation type="submission" date="2016-10" db="EMBL/GenBank/DDBJ databases">
        <authorList>
            <person name="Varghese N."/>
            <person name="Submissions S."/>
        </authorList>
    </citation>
    <scope>NUCLEOTIDE SEQUENCE [LARGE SCALE GENOMIC DNA]</scope>
    <source>
        <strain evidence="3">930I</strain>
    </source>
</reference>